<comment type="catalytic activity">
    <reaction evidence="1">
        <text>ATP + protein L-histidine = ADP + protein N-phospho-L-histidine.</text>
        <dbReference type="EC" id="2.7.13.3"/>
    </reaction>
</comment>
<dbReference type="SUPFAM" id="SSF47384">
    <property type="entry name" value="Homodimeric domain of signal transducing histidine kinase"/>
    <property type="match status" value="1"/>
</dbReference>
<dbReference type="InterPro" id="IPR003594">
    <property type="entry name" value="HATPase_dom"/>
</dbReference>
<dbReference type="Gene3D" id="3.30.565.10">
    <property type="entry name" value="Histidine kinase-like ATPase, C-terminal domain"/>
    <property type="match status" value="1"/>
</dbReference>
<sequence length="355" mass="39184">MKGSGLSRQITLSMMVIAFSTMLLIVITSYVFYYFASTYWSEYFPQDEWVITLPELIWLISTILLGLIFAVIVAIKLSRRILTPLNSVADNIRRLAQGDLDARAISGSHPIGEVTLLVDDFNMLADKLQQMTKEQSFWNAAIAHELRTPVTILQGRLQGLADGIFKPDISQFTSLLSQVEGLSRLIEDLRVVSLVESGHLALHWQQVIIATELKKVVDFFSEALLSAGQKPLLNLDDSLIYCDPIRIRQALLALLENARRHAVPGTVKIQGYLENGNYHLSVEDDGPGVTDEILPYIFQAFRRKETPHTHSSGSGLGLAVVSAIARAHGGTATCNITSSGGAQFSIVWPAQPKIK</sequence>
<evidence type="ECO:0000256" key="5">
    <source>
        <dbReference type="ARBA" id="ARBA00022679"/>
    </source>
</evidence>
<dbReference type="Pfam" id="PF02518">
    <property type="entry name" value="HATPase_c"/>
    <property type="match status" value="1"/>
</dbReference>
<name>A0A3S9XCD8_9GAMM</name>
<dbReference type="SMART" id="SM00304">
    <property type="entry name" value="HAMP"/>
    <property type="match status" value="1"/>
</dbReference>
<dbReference type="PRINTS" id="PR00344">
    <property type="entry name" value="BCTRLSENSOR"/>
</dbReference>
<gene>
    <name evidence="14" type="ORF">DM558_04550</name>
</gene>
<keyword evidence="6 11" id="KW-0812">Transmembrane</keyword>
<reference evidence="15" key="1">
    <citation type="submission" date="2018-06" db="EMBL/GenBank/DDBJ databases">
        <title>Complete genome of Pseudomonas insecticola strain QZS01.</title>
        <authorList>
            <person name="Wang J."/>
            <person name="Su Q."/>
        </authorList>
    </citation>
    <scope>NUCLEOTIDE SEQUENCE [LARGE SCALE GENOMIC DNA]</scope>
    <source>
        <strain evidence="15">QZS01</strain>
    </source>
</reference>
<accession>A0A3S9XCD8</accession>
<dbReference type="InterPro" id="IPR036097">
    <property type="entry name" value="HisK_dim/P_sf"/>
</dbReference>
<dbReference type="Pfam" id="PF00672">
    <property type="entry name" value="HAMP"/>
    <property type="match status" value="1"/>
</dbReference>
<feature type="transmembrane region" description="Helical" evidence="11">
    <location>
        <begin position="12"/>
        <end position="36"/>
    </location>
</feature>
<dbReference type="InterPro" id="IPR036890">
    <property type="entry name" value="HATPase_C_sf"/>
</dbReference>
<evidence type="ECO:0000256" key="7">
    <source>
        <dbReference type="ARBA" id="ARBA00022777"/>
    </source>
</evidence>
<dbReference type="SUPFAM" id="SSF55874">
    <property type="entry name" value="ATPase domain of HSP90 chaperone/DNA topoisomerase II/histidine kinase"/>
    <property type="match status" value="1"/>
</dbReference>
<dbReference type="Proteomes" id="UP000273143">
    <property type="component" value="Chromosome"/>
</dbReference>
<keyword evidence="4" id="KW-0597">Phosphoprotein</keyword>
<dbReference type="SMART" id="SM00387">
    <property type="entry name" value="HATPase_c"/>
    <property type="match status" value="1"/>
</dbReference>
<evidence type="ECO:0000313" key="15">
    <source>
        <dbReference type="Proteomes" id="UP000273143"/>
    </source>
</evidence>
<dbReference type="GO" id="GO:0000155">
    <property type="term" value="F:phosphorelay sensor kinase activity"/>
    <property type="evidence" value="ECO:0007669"/>
    <property type="project" value="InterPro"/>
</dbReference>
<dbReference type="SMART" id="SM00388">
    <property type="entry name" value="HisKA"/>
    <property type="match status" value="1"/>
</dbReference>
<evidence type="ECO:0000256" key="2">
    <source>
        <dbReference type="ARBA" id="ARBA00004370"/>
    </source>
</evidence>
<evidence type="ECO:0000256" key="1">
    <source>
        <dbReference type="ARBA" id="ARBA00000085"/>
    </source>
</evidence>
<evidence type="ECO:0000256" key="10">
    <source>
        <dbReference type="ARBA" id="ARBA00023136"/>
    </source>
</evidence>
<evidence type="ECO:0000256" key="3">
    <source>
        <dbReference type="ARBA" id="ARBA00012438"/>
    </source>
</evidence>
<evidence type="ECO:0000259" key="13">
    <source>
        <dbReference type="PROSITE" id="PS50885"/>
    </source>
</evidence>
<keyword evidence="8 11" id="KW-1133">Transmembrane helix</keyword>
<dbReference type="PANTHER" id="PTHR45436:SF5">
    <property type="entry name" value="SENSOR HISTIDINE KINASE TRCS"/>
    <property type="match status" value="1"/>
</dbReference>
<keyword evidence="15" id="KW-1185">Reference proteome</keyword>
<dbReference type="InterPro" id="IPR005467">
    <property type="entry name" value="His_kinase_dom"/>
</dbReference>
<dbReference type="EC" id="2.7.13.3" evidence="3"/>
<evidence type="ECO:0000256" key="6">
    <source>
        <dbReference type="ARBA" id="ARBA00022692"/>
    </source>
</evidence>
<dbReference type="Gene3D" id="6.10.340.10">
    <property type="match status" value="1"/>
</dbReference>
<dbReference type="AlphaFoldDB" id="A0A3S9XCD8"/>
<keyword evidence="9" id="KW-0902">Two-component regulatory system</keyword>
<comment type="subcellular location">
    <subcellularLocation>
        <location evidence="2">Membrane</location>
    </subcellularLocation>
</comment>
<dbReference type="EMBL" id="CP029822">
    <property type="protein sequence ID" value="AZS50089.1"/>
    <property type="molecule type" value="Genomic_DNA"/>
</dbReference>
<evidence type="ECO:0000256" key="8">
    <source>
        <dbReference type="ARBA" id="ARBA00022989"/>
    </source>
</evidence>
<dbReference type="CDD" id="cd06225">
    <property type="entry name" value="HAMP"/>
    <property type="match status" value="1"/>
</dbReference>
<dbReference type="PROSITE" id="PS50109">
    <property type="entry name" value="HIS_KIN"/>
    <property type="match status" value="1"/>
</dbReference>
<evidence type="ECO:0000256" key="9">
    <source>
        <dbReference type="ARBA" id="ARBA00023012"/>
    </source>
</evidence>
<organism evidence="14 15">
    <name type="scientific">Entomomonas moraniae</name>
    <dbReference type="NCBI Taxonomy" id="2213226"/>
    <lineage>
        <taxon>Bacteria</taxon>
        <taxon>Pseudomonadati</taxon>
        <taxon>Pseudomonadota</taxon>
        <taxon>Gammaproteobacteria</taxon>
        <taxon>Pseudomonadales</taxon>
        <taxon>Pseudomonadaceae</taxon>
        <taxon>Entomomonas</taxon>
    </lineage>
</organism>
<dbReference type="Pfam" id="PF00512">
    <property type="entry name" value="HisKA"/>
    <property type="match status" value="1"/>
</dbReference>
<dbReference type="GO" id="GO:0005886">
    <property type="term" value="C:plasma membrane"/>
    <property type="evidence" value="ECO:0007669"/>
    <property type="project" value="TreeGrafter"/>
</dbReference>
<dbReference type="CDD" id="cd00082">
    <property type="entry name" value="HisKA"/>
    <property type="match status" value="1"/>
</dbReference>
<evidence type="ECO:0000256" key="4">
    <source>
        <dbReference type="ARBA" id="ARBA00022553"/>
    </source>
</evidence>
<evidence type="ECO:0000256" key="11">
    <source>
        <dbReference type="SAM" id="Phobius"/>
    </source>
</evidence>
<dbReference type="InterPro" id="IPR050428">
    <property type="entry name" value="TCS_sensor_his_kinase"/>
</dbReference>
<dbReference type="CDD" id="cd00075">
    <property type="entry name" value="HATPase"/>
    <property type="match status" value="1"/>
</dbReference>
<feature type="domain" description="HAMP" evidence="13">
    <location>
        <begin position="79"/>
        <end position="133"/>
    </location>
</feature>
<dbReference type="InterPro" id="IPR003660">
    <property type="entry name" value="HAMP_dom"/>
</dbReference>
<dbReference type="Gene3D" id="1.10.287.130">
    <property type="match status" value="1"/>
</dbReference>
<dbReference type="SUPFAM" id="SSF158472">
    <property type="entry name" value="HAMP domain-like"/>
    <property type="match status" value="1"/>
</dbReference>
<evidence type="ECO:0000313" key="14">
    <source>
        <dbReference type="EMBL" id="AZS50089.1"/>
    </source>
</evidence>
<keyword evidence="7 14" id="KW-0418">Kinase</keyword>
<evidence type="ECO:0000259" key="12">
    <source>
        <dbReference type="PROSITE" id="PS50109"/>
    </source>
</evidence>
<dbReference type="PANTHER" id="PTHR45436">
    <property type="entry name" value="SENSOR HISTIDINE KINASE YKOH"/>
    <property type="match status" value="1"/>
</dbReference>
<protein>
    <recommendedName>
        <fullName evidence="3">histidine kinase</fullName>
        <ecNumber evidence="3">2.7.13.3</ecNumber>
    </recommendedName>
</protein>
<dbReference type="KEGG" id="emo:DM558_04550"/>
<keyword evidence="5" id="KW-0808">Transferase</keyword>
<feature type="transmembrane region" description="Helical" evidence="11">
    <location>
        <begin position="56"/>
        <end position="75"/>
    </location>
</feature>
<feature type="domain" description="Histidine kinase" evidence="12">
    <location>
        <begin position="141"/>
        <end position="352"/>
    </location>
</feature>
<dbReference type="PROSITE" id="PS50885">
    <property type="entry name" value="HAMP"/>
    <property type="match status" value="1"/>
</dbReference>
<keyword evidence="10 11" id="KW-0472">Membrane</keyword>
<dbReference type="RefSeq" id="WP_127162235.1">
    <property type="nucleotide sequence ID" value="NZ_CP029822.1"/>
</dbReference>
<proteinExistence type="predicted"/>
<dbReference type="InterPro" id="IPR003661">
    <property type="entry name" value="HisK_dim/P_dom"/>
</dbReference>
<dbReference type="InterPro" id="IPR004358">
    <property type="entry name" value="Sig_transdc_His_kin-like_C"/>
</dbReference>